<accession>A0A3L6PMC6</accession>
<dbReference type="Proteomes" id="UP000275267">
    <property type="component" value="Unassembled WGS sequence"/>
</dbReference>
<dbReference type="OrthoDB" id="674421at2759"/>
<name>A0A3L6PMC6_PANMI</name>
<keyword evidence="2" id="KW-1185">Reference proteome</keyword>
<evidence type="ECO:0000313" key="1">
    <source>
        <dbReference type="EMBL" id="RLM61001.1"/>
    </source>
</evidence>
<dbReference type="EMBL" id="PQIB02000016">
    <property type="protein sequence ID" value="RLM61001.1"/>
    <property type="molecule type" value="Genomic_DNA"/>
</dbReference>
<proteinExistence type="predicted"/>
<protein>
    <submittedName>
        <fullName evidence="1">Uncharacterized protein</fullName>
    </submittedName>
</protein>
<dbReference type="AlphaFoldDB" id="A0A3L6PMC6"/>
<organism evidence="1 2">
    <name type="scientific">Panicum miliaceum</name>
    <name type="common">Proso millet</name>
    <name type="synonym">Broomcorn millet</name>
    <dbReference type="NCBI Taxonomy" id="4540"/>
    <lineage>
        <taxon>Eukaryota</taxon>
        <taxon>Viridiplantae</taxon>
        <taxon>Streptophyta</taxon>
        <taxon>Embryophyta</taxon>
        <taxon>Tracheophyta</taxon>
        <taxon>Spermatophyta</taxon>
        <taxon>Magnoliopsida</taxon>
        <taxon>Liliopsida</taxon>
        <taxon>Poales</taxon>
        <taxon>Poaceae</taxon>
        <taxon>PACMAD clade</taxon>
        <taxon>Panicoideae</taxon>
        <taxon>Panicodae</taxon>
        <taxon>Paniceae</taxon>
        <taxon>Panicinae</taxon>
        <taxon>Panicum</taxon>
        <taxon>Panicum sect. Panicum</taxon>
    </lineage>
</organism>
<comment type="caution">
    <text evidence="1">The sequence shown here is derived from an EMBL/GenBank/DDBJ whole genome shotgun (WGS) entry which is preliminary data.</text>
</comment>
<evidence type="ECO:0000313" key="2">
    <source>
        <dbReference type="Proteomes" id="UP000275267"/>
    </source>
</evidence>
<sequence>MAAMAASRRICSAGLKKLAGARSPFAAGLQACALHESSSNNIQEHFVKRTEHDKAIGNINIRLDKGLNEFKVNMDKKFAEQKQCFDQAIVILRYELKKDADKQNMKRYVDWLNVKNEVKAYDLKMEGKLKAHELKTSLQLSEAEVKRLKNFGWFSKASSAFIGRFSNLFDSVFKKPSGKE</sequence>
<reference evidence="2" key="1">
    <citation type="journal article" date="2019" name="Nat. Commun.">
        <title>The genome of broomcorn millet.</title>
        <authorList>
            <person name="Zou C."/>
            <person name="Miki D."/>
            <person name="Li D."/>
            <person name="Tang Q."/>
            <person name="Xiao L."/>
            <person name="Rajput S."/>
            <person name="Deng P."/>
            <person name="Jia W."/>
            <person name="Huang R."/>
            <person name="Zhang M."/>
            <person name="Sun Y."/>
            <person name="Hu J."/>
            <person name="Fu X."/>
            <person name="Schnable P.S."/>
            <person name="Li F."/>
            <person name="Zhang H."/>
            <person name="Feng B."/>
            <person name="Zhu X."/>
            <person name="Liu R."/>
            <person name="Schnable J.C."/>
            <person name="Zhu J.-K."/>
            <person name="Zhang H."/>
        </authorList>
    </citation>
    <scope>NUCLEOTIDE SEQUENCE [LARGE SCALE GENOMIC DNA]</scope>
</reference>
<gene>
    <name evidence="1" type="ORF">C2845_PM14G19290</name>
</gene>